<comment type="caution">
    <text evidence="1">The sequence shown here is derived from an EMBL/GenBank/DDBJ whole genome shotgun (WGS) entry which is preliminary data.</text>
</comment>
<gene>
    <name evidence="1" type="ORF">DFR28_1011154</name>
</gene>
<dbReference type="AlphaFoldDB" id="A0A395JT92"/>
<evidence type="ECO:0000313" key="1">
    <source>
        <dbReference type="EMBL" id="RBP53765.1"/>
    </source>
</evidence>
<dbReference type="RefSeq" id="WP_147250935.1">
    <property type="nucleotide sequence ID" value="NZ_QNRT01000001.1"/>
</dbReference>
<sequence length="216" mass="23414">MLGIGAPKLRLMSAAFVAVVLHGLILSQTIITPTQSNLASSPPLSVQLLTQKPELQELKQDVLPPEPESLTEPVKQEDPSAVTPTTVLVANAKDDPQPIPTVRLPTTVVSSEFRSFLQEETKQHANSNQQEVNAFSQTFETVYVPDESPTEITRDMLPTDSGVFMTVVNGKRVCGTKIIQLLSSDGLGVDTEGSYLIKDCAPKETFVLDMNKPNNG</sequence>
<accession>A0A395JT92</accession>
<dbReference type="InParanoid" id="A0A395JT92"/>
<organism evidence="1 2">
    <name type="scientific">Arenicella xantha</name>
    <dbReference type="NCBI Taxonomy" id="644221"/>
    <lineage>
        <taxon>Bacteria</taxon>
        <taxon>Pseudomonadati</taxon>
        <taxon>Pseudomonadota</taxon>
        <taxon>Gammaproteobacteria</taxon>
        <taxon>Arenicellales</taxon>
        <taxon>Arenicellaceae</taxon>
        <taxon>Arenicella</taxon>
    </lineage>
</organism>
<evidence type="ECO:0000313" key="2">
    <source>
        <dbReference type="Proteomes" id="UP000253083"/>
    </source>
</evidence>
<reference evidence="1 2" key="1">
    <citation type="submission" date="2018-06" db="EMBL/GenBank/DDBJ databases">
        <title>Genomic Encyclopedia of Type Strains, Phase IV (KMG-IV): sequencing the most valuable type-strain genomes for metagenomic binning, comparative biology and taxonomic classification.</title>
        <authorList>
            <person name="Goeker M."/>
        </authorList>
    </citation>
    <scope>NUCLEOTIDE SEQUENCE [LARGE SCALE GENOMIC DNA]</scope>
    <source>
        <strain evidence="1 2">DSM 24032</strain>
    </source>
</reference>
<proteinExistence type="predicted"/>
<name>A0A395JT92_9GAMM</name>
<dbReference type="EMBL" id="QNRT01000001">
    <property type="protein sequence ID" value="RBP53765.1"/>
    <property type="molecule type" value="Genomic_DNA"/>
</dbReference>
<protein>
    <submittedName>
        <fullName evidence="1">Uncharacterized protein</fullName>
    </submittedName>
</protein>
<dbReference type="Proteomes" id="UP000253083">
    <property type="component" value="Unassembled WGS sequence"/>
</dbReference>
<keyword evidence="2" id="KW-1185">Reference proteome</keyword>